<keyword evidence="9" id="KW-0560">Oxidoreductase</keyword>
<comment type="similarity">
    <text evidence="3">Belongs to the succinate dehydrogenase/fumarate reductase iron-sulfur protein family.</text>
</comment>
<dbReference type="FunFam" id="3.10.20.30:FF:000018">
    <property type="entry name" value="Succinate dehydrogenase iron-sulfur subunit"/>
    <property type="match status" value="1"/>
</dbReference>
<dbReference type="Pfam" id="PF13183">
    <property type="entry name" value="Fer4_8"/>
    <property type="match status" value="1"/>
</dbReference>
<comment type="cofactor">
    <cofactor evidence="2">
        <name>[4Fe-4S] cluster</name>
        <dbReference type="ChEBI" id="CHEBI:49883"/>
    </cofactor>
</comment>
<dbReference type="InterPro" id="IPR025192">
    <property type="entry name" value="Succ_DH/fum_Rdtase_N"/>
</dbReference>
<dbReference type="Gene3D" id="1.10.1060.10">
    <property type="entry name" value="Alpha-helical ferredoxin"/>
    <property type="match status" value="1"/>
</dbReference>
<gene>
    <name evidence="16" type="primary">sdhB</name>
    <name evidence="16" type="ORF">H1B31_06605</name>
</gene>
<evidence type="ECO:0000313" key="17">
    <source>
        <dbReference type="Proteomes" id="UP000515480"/>
    </source>
</evidence>
<evidence type="ECO:0000259" key="14">
    <source>
        <dbReference type="Pfam" id="PF13085"/>
    </source>
</evidence>
<dbReference type="EC" id="1.3.5.1" evidence="4"/>
<keyword evidence="6" id="KW-0816">Tricarboxylic acid cycle</keyword>
<feature type="domain" description="4Fe-4S ferredoxin-type" evidence="15">
    <location>
        <begin position="151"/>
        <end position="226"/>
    </location>
</feature>
<evidence type="ECO:0000256" key="5">
    <source>
        <dbReference type="ARBA" id="ARBA00022485"/>
    </source>
</evidence>
<evidence type="ECO:0000313" key="16">
    <source>
        <dbReference type="EMBL" id="QNH53573.1"/>
    </source>
</evidence>
<keyword evidence="8" id="KW-0479">Metal-binding</keyword>
<evidence type="ECO:0000256" key="7">
    <source>
        <dbReference type="ARBA" id="ARBA00022714"/>
    </source>
</evidence>
<evidence type="ECO:0000256" key="1">
    <source>
        <dbReference type="ARBA" id="ARBA00001927"/>
    </source>
</evidence>
<keyword evidence="5" id="KW-0004">4Fe-4S</keyword>
<evidence type="ECO:0000256" key="13">
    <source>
        <dbReference type="ARBA" id="ARBA00034078"/>
    </source>
</evidence>
<dbReference type="GO" id="GO:0006099">
    <property type="term" value="P:tricarboxylic acid cycle"/>
    <property type="evidence" value="ECO:0007669"/>
    <property type="project" value="UniProtKB-KW"/>
</dbReference>
<dbReference type="InterPro" id="IPR017896">
    <property type="entry name" value="4Fe4S_Fe-S-bd"/>
</dbReference>
<keyword evidence="17" id="KW-1185">Reference proteome</keyword>
<dbReference type="InterPro" id="IPR050573">
    <property type="entry name" value="SDH/FRD_Iron-Sulfur"/>
</dbReference>
<evidence type="ECO:0000256" key="10">
    <source>
        <dbReference type="ARBA" id="ARBA00023004"/>
    </source>
</evidence>
<dbReference type="Pfam" id="PF13085">
    <property type="entry name" value="Fer2_3"/>
    <property type="match status" value="1"/>
</dbReference>
<evidence type="ECO:0000256" key="3">
    <source>
        <dbReference type="ARBA" id="ARBA00009433"/>
    </source>
</evidence>
<sequence>MAEQKKVRFIIERQDGPNENPYTQEFEVDYRPGLNVVASLMEIQKNPVTVDGKRVPPPVWECNCLEKVCGACMMVINGRAQQACCALIDNLTQPIRVQPARTFPVIRDLLIDRSVMFESLKRIHGWVEVDGTWDNKDAPIQNPYTAETCYELSHCMTCGCCLEACPNVGPQSDFIGPAPTAQTLLFNLHPLGKFDAPKRLNALMEKGGITSCGNSQNCERVCPKSIKLTQHLAQLNREVNKQALRNMFNH</sequence>
<comment type="cofactor">
    <cofactor evidence="1">
        <name>[3Fe-4S] cluster</name>
        <dbReference type="ChEBI" id="CHEBI:21137"/>
    </cofactor>
</comment>
<dbReference type="InterPro" id="IPR004489">
    <property type="entry name" value="Succ_DH/fum_Rdtase_Fe-S"/>
</dbReference>
<keyword evidence="12" id="KW-0003">3Fe-4S</keyword>
<proteinExistence type="inferred from homology"/>
<dbReference type="RefSeq" id="WP_006306036.1">
    <property type="nucleotide sequence ID" value="NZ_CP060204.1"/>
</dbReference>
<evidence type="ECO:0000256" key="2">
    <source>
        <dbReference type="ARBA" id="ARBA00001966"/>
    </source>
</evidence>
<dbReference type="SUPFAM" id="SSF46548">
    <property type="entry name" value="alpha-helical ferredoxin"/>
    <property type="match status" value="1"/>
</dbReference>
<organism evidence="16 17">
    <name type="scientific">Selenomonas timonae</name>
    <dbReference type="NCBI Taxonomy" id="2754044"/>
    <lineage>
        <taxon>Bacteria</taxon>
        <taxon>Bacillati</taxon>
        <taxon>Bacillota</taxon>
        <taxon>Negativicutes</taxon>
        <taxon>Selenomonadales</taxon>
        <taxon>Selenomonadaceae</taxon>
        <taxon>Selenomonas</taxon>
    </lineage>
</organism>
<accession>A0A7G7VHI0</accession>
<keyword evidence="11" id="KW-0411">Iron-sulfur</keyword>
<dbReference type="GO" id="GO:0051539">
    <property type="term" value="F:4 iron, 4 sulfur cluster binding"/>
    <property type="evidence" value="ECO:0007669"/>
    <property type="project" value="UniProtKB-KW"/>
</dbReference>
<dbReference type="PROSITE" id="PS00198">
    <property type="entry name" value="4FE4S_FER_1"/>
    <property type="match status" value="1"/>
</dbReference>
<evidence type="ECO:0000256" key="8">
    <source>
        <dbReference type="ARBA" id="ARBA00022723"/>
    </source>
</evidence>
<keyword evidence="7" id="KW-0001">2Fe-2S</keyword>
<evidence type="ECO:0000256" key="12">
    <source>
        <dbReference type="ARBA" id="ARBA00023291"/>
    </source>
</evidence>
<dbReference type="KEGG" id="stim:H1B31_06605"/>
<dbReference type="GO" id="GO:0022904">
    <property type="term" value="P:respiratory electron transport chain"/>
    <property type="evidence" value="ECO:0007669"/>
    <property type="project" value="TreeGrafter"/>
</dbReference>
<dbReference type="GO" id="GO:0009055">
    <property type="term" value="F:electron transfer activity"/>
    <property type="evidence" value="ECO:0007669"/>
    <property type="project" value="InterPro"/>
</dbReference>
<evidence type="ECO:0000259" key="15">
    <source>
        <dbReference type="Pfam" id="PF13183"/>
    </source>
</evidence>
<dbReference type="InterPro" id="IPR017900">
    <property type="entry name" value="4Fe4S_Fe_S_CS"/>
</dbReference>
<dbReference type="PANTHER" id="PTHR11921">
    <property type="entry name" value="SUCCINATE DEHYDROGENASE IRON-SULFUR PROTEIN"/>
    <property type="match status" value="1"/>
</dbReference>
<feature type="domain" description="Succinate dehydogenase/fumarate reductase N-terminal" evidence="14">
    <location>
        <begin position="9"/>
        <end position="118"/>
    </location>
</feature>
<dbReference type="GO" id="GO:0051538">
    <property type="term" value="F:3 iron, 4 sulfur cluster binding"/>
    <property type="evidence" value="ECO:0007669"/>
    <property type="project" value="UniProtKB-KW"/>
</dbReference>
<dbReference type="GO" id="GO:0051537">
    <property type="term" value="F:2 iron, 2 sulfur cluster binding"/>
    <property type="evidence" value="ECO:0007669"/>
    <property type="project" value="UniProtKB-KW"/>
</dbReference>
<dbReference type="GO" id="GO:0046872">
    <property type="term" value="F:metal ion binding"/>
    <property type="evidence" value="ECO:0007669"/>
    <property type="project" value="UniProtKB-KW"/>
</dbReference>
<reference evidence="16 17" key="1">
    <citation type="submission" date="2020-07" db="EMBL/GenBank/DDBJ databases">
        <title>Complete genome and description of Selenomonas timonensis sp. nov., a new bacterium isolated from a gingivitis subject.</title>
        <authorList>
            <person name="Antezack A."/>
        </authorList>
    </citation>
    <scope>NUCLEOTIDE SEQUENCE [LARGE SCALE GENOMIC DNA]</scope>
    <source>
        <strain evidence="16 17">Marseille-Q3039</strain>
    </source>
</reference>
<evidence type="ECO:0000256" key="9">
    <source>
        <dbReference type="ARBA" id="ARBA00023002"/>
    </source>
</evidence>
<keyword evidence="10" id="KW-0408">Iron</keyword>
<evidence type="ECO:0000256" key="6">
    <source>
        <dbReference type="ARBA" id="ARBA00022532"/>
    </source>
</evidence>
<dbReference type="GO" id="GO:0008177">
    <property type="term" value="F:succinate dehydrogenase (quinone) activity"/>
    <property type="evidence" value="ECO:0007669"/>
    <property type="project" value="UniProtKB-EC"/>
</dbReference>
<comment type="cofactor">
    <cofactor evidence="13">
        <name>[2Fe-2S] cluster</name>
        <dbReference type="ChEBI" id="CHEBI:190135"/>
    </cofactor>
</comment>
<dbReference type="EMBL" id="CP060204">
    <property type="protein sequence ID" value="QNH53573.1"/>
    <property type="molecule type" value="Genomic_DNA"/>
</dbReference>
<dbReference type="SUPFAM" id="SSF54292">
    <property type="entry name" value="2Fe-2S ferredoxin-like"/>
    <property type="match status" value="1"/>
</dbReference>
<dbReference type="NCBIfam" id="NF006391">
    <property type="entry name" value="PRK08640.1"/>
    <property type="match status" value="1"/>
</dbReference>
<dbReference type="InterPro" id="IPR036010">
    <property type="entry name" value="2Fe-2S_ferredoxin-like_sf"/>
</dbReference>
<dbReference type="InterPro" id="IPR009051">
    <property type="entry name" value="Helical_ferredxn"/>
</dbReference>
<evidence type="ECO:0000256" key="4">
    <source>
        <dbReference type="ARBA" id="ARBA00012792"/>
    </source>
</evidence>
<protein>
    <recommendedName>
        <fullName evidence="4">succinate dehydrogenase</fullName>
        <ecNumber evidence="4">1.3.5.1</ecNumber>
    </recommendedName>
</protein>
<dbReference type="Proteomes" id="UP000515480">
    <property type="component" value="Chromosome"/>
</dbReference>
<dbReference type="PANTHER" id="PTHR11921:SF29">
    <property type="entry name" value="SUCCINATE DEHYDROGENASE [UBIQUINONE] IRON-SULFUR SUBUNIT, MITOCHONDRIAL"/>
    <property type="match status" value="1"/>
</dbReference>
<evidence type="ECO:0000256" key="11">
    <source>
        <dbReference type="ARBA" id="ARBA00023014"/>
    </source>
</evidence>
<dbReference type="AlphaFoldDB" id="A0A7G7VHI0"/>
<dbReference type="InterPro" id="IPR012675">
    <property type="entry name" value="Beta-grasp_dom_sf"/>
</dbReference>
<dbReference type="Gene3D" id="3.10.20.30">
    <property type="match status" value="1"/>
</dbReference>
<dbReference type="NCBIfam" id="TIGR00384">
    <property type="entry name" value="dhsB"/>
    <property type="match status" value="1"/>
</dbReference>
<name>A0A7G7VHI0_9FIRM</name>